<evidence type="ECO:0000259" key="6">
    <source>
        <dbReference type="PROSITE" id="PS50929"/>
    </source>
</evidence>
<comment type="caution">
    <text evidence="7">The sequence shown here is derived from an EMBL/GenBank/DDBJ whole genome shotgun (WGS) entry which is preliminary data.</text>
</comment>
<comment type="subcellular location">
    <subcellularLocation>
        <location evidence="1">Membrane</location>
        <topology evidence="1">Multi-pass membrane protein</topology>
    </subcellularLocation>
</comment>
<evidence type="ECO:0000313" key="7">
    <source>
        <dbReference type="EMBL" id="CAF4606746.1"/>
    </source>
</evidence>
<feature type="domain" description="ABC transmembrane type-1" evidence="6">
    <location>
        <begin position="304"/>
        <end position="379"/>
    </location>
</feature>
<dbReference type="GO" id="GO:0005524">
    <property type="term" value="F:ATP binding"/>
    <property type="evidence" value="ECO:0007669"/>
    <property type="project" value="InterPro"/>
</dbReference>
<dbReference type="InterPro" id="IPR036640">
    <property type="entry name" value="ABC1_TM_sf"/>
</dbReference>
<reference evidence="7" key="1">
    <citation type="submission" date="2021-02" db="EMBL/GenBank/DDBJ databases">
        <authorList>
            <person name="Nowell W R."/>
        </authorList>
    </citation>
    <scope>NUCLEOTIDE SEQUENCE</scope>
</reference>
<name>A0A8S2Z9H3_9BILA</name>
<proteinExistence type="predicted"/>
<feature type="transmembrane region" description="Helical" evidence="5">
    <location>
        <begin position="355"/>
        <end position="378"/>
    </location>
</feature>
<dbReference type="InterPro" id="IPR011527">
    <property type="entry name" value="ABC1_TM_dom"/>
</dbReference>
<feature type="transmembrane region" description="Helical" evidence="5">
    <location>
        <begin position="234"/>
        <end position="257"/>
    </location>
</feature>
<dbReference type="PANTHER" id="PTHR43394">
    <property type="entry name" value="ATP-DEPENDENT PERMEASE MDL1, MITOCHONDRIAL"/>
    <property type="match status" value="1"/>
</dbReference>
<dbReference type="GO" id="GO:0016020">
    <property type="term" value="C:membrane"/>
    <property type="evidence" value="ECO:0007669"/>
    <property type="project" value="UniProtKB-SubCell"/>
</dbReference>
<keyword evidence="3 5" id="KW-1133">Transmembrane helix</keyword>
<evidence type="ECO:0000256" key="1">
    <source>
        <dbReference type="ARBA" id="ARBA00004141"/>
    </source>
</evidence>
<feature type="transmembrane region" description="Helical" evidence="5">
    <location>
        <begin position="100"/>
        <end position="119"/>
    </location>
</feature>
<dbReference type="GO" id="GO:0015421">
    <property type="term" value="F:ABC-type oligopeptide transporter activity"/>
    <property type="evidence" value="ECO:0007669"/>
    <property type="project" value="TreeGrafter"/>
</dbReference>
<dbReference type="AlphaFoldDB" id="A0A8S2Z9H3"/>
<dbReference type="SUPFAM" id="SSF90123">
    <property type="entry name" value="ABC transporter transmembrane region"/>
    <property type="match status" value="1"/>
</dbReference>
<gene>
    <name evidence="7" type="ORF">SMN809_LOCUS39302</name>
</gene>
<feature type="transmembrane region" description="Helical" evidence="5">
    <location>
        <begin position="181"/>
        <end position="202"/>
    </location>
</feature>
<evidence type="ECO:0000313" key="8">
    <source>
        <dbReference type="Proteomes" id="UP000676336"/>
    </source>
</evidence>
<evidence type="ECO:0000256" key="2">
    <source>
        <dbReference type="ARBA" id="ARBA00022692"/>
    </source>
</evidence>
<dbReference type="Pfam" id="PF00664">
    <property type="entry name" value="ABC_membrane"/>
    <property type="match status" value="2"/>
</dbReference>
<keyword evidence="2 5" id="KW-0812">Transmembrane</keyword>
<protein>
    <recommendedName>
        <fullName evidence="6">ABC transmembrane type-1 domain-containing protein</fullName>
    </recommendedName>
</protein>
<dbReference type="PROSITE" id="PS50929">
    <property type="entry name" value="ABC_TM1F"/>
    <property type="match status" value="2"/>
</dbReference>
<sequence length="379" mass="42537">MPSNDRETQNGDVPIIDLTTNEHDDQRPLLSDDVQQTGFNLSTPNVDTIRVPSITRYRLTNVLRSVLLIEFLTLLIIWFIGSMTHTLIDDIIHYQFTTSIFDLVCVSLCKMILLVILLTELETFSIARLYQADSNQAFILIRYLCKILLFLIAMSSLAFAIVKLVFVLQKSNLEKLYLSTVYLFVVFSSIEFIGVILMIPYLKLIKLLEQQKSSVQKKKVDLKRLFSLAKSERLLMSVAIVFLLISTITQVVQPYFFGKIIDGAITSDGMSVVNRNVIILFIVNCVGAAASAIRSWLFELSGQYVQFQDELAAAGTTAEESISNIRTVRIFGAENRISNHYSDNLLKSYGVGKKLAWNSGAFMGLVSFLTAGGIAIVLW</sequence>
<feature type="domain" description="ABC transmembrane type-1" evidence="6">
    <location>
        <begin position="238"/>
        <end position="303"/>
    </location>
</feature>
<feature type="transmembrane region" description="Helical" evidence="5">
    <location>
        <begin position="277"/>
        <end position="297"/>
    </location>
</feature>
<dbReference type="EMBL" id="CAJOBI010105150">
    <property type="protein sequence ID" value="CAF4606746.1"/>
    <property type="molecule type" value="Genomic_DNA"/>
</dbReference>
<dbReference type="InterPro" id="IPR039421">
    <property type="entry name" value="Type_1_exporter"/>
</dbReference>
<feature type="transmembrane region" description="Helical" evidence="5">
    <location>
        <begin position="140"/>
        <end position="161"/>
    </location>
</feature>
<dbReference type="Gene3D" id="1.20.1560.10">
    <property type="entry name" value="ABC transporter type 1, transmembrane domain"/>
    <property type="match status" value="2"/>
</dbReference>
<evidence type="ECO:0000256" key="3">
    <source>
        <dbReference type="ARBA" id="ARBA00022989"/>
    </source>
</evidence>
<keyword evidence="4 5" id="KW-0472">Membrane</keyword>
<dbReference type="Proteomes" id="UP000676336">
    <property type="component" value="Unassembled WGS sequence"/>
</dbReference>
<evidence type="ECO:0000256" key="5">
    <source>
        <dbReference type="SAM" id="Phobius"/>
    </source>
</evidence>
<evidence type="ECO:0000256" key="4">
    <source>
        <dbReference type="ARBA" id="ARBA00023136"/>
    </source>
</evidence>
<accession>A0A8S2Z9H3</accession>
<organism evidence="7 8">
    <name type="scientific">Rotaria magnacalcarata</name>
    <dbReference type="NCBI Taxonomy" id="392030"/>
    <lineage>
        <taxon>Eukaryota</taxon>
        <taxon>Metazoa</taxon>
        <taxon>Spiralia</taxon>
        <taxon>Gnathifera</taxon>
        <taxon>Rotifera</taxon>
        <taxon>Eurotatoria</taxon>
        <taxon>Bdelloidea</taxon>
        <taxon>Philodinida</taxon>
        <taxon>Philodinidae</taxon>
        <taxon>Rotaria</taxon>
    </lineage>
</organism>
<dbReference type="PANTHER" id="PTHR43394:SF1">
    <property type="entry name" value="ATP-BINDING CASSETTE SUB-FAMILY B MEMBER 10, MITOCHONDRIAL"/>
    <property type="match status" value="1"/>
</dbReference>
<feature type="transmembrane region" description="Helical" evidence="5">
    <location>
        <begin position="62"/>
        <end position="80"/>
    </location>
</feature>